<dbReference type="RefSeq" id="WP_386435224.1">
    <property type="nucleotide sequence ID" value="NZ_JBHSBB010000026.1"/>
</dbReference>
<comment type="caution">
    <text evidence="2">The sequence shown here is derived from an EMBL/GenBank/DDBJ whole genome shotgun (WGS) entry which is preliminary data.</text>
</comment>
<proteinExistence type="predicted"/>
<evidence type="ECO:0000313" key="3">
    <source>
        <dbReference type="Proteomes" id="UP001595765"/>
    </source>
</evidence>
<dbReference type="Gene3D" id="3.30.460.40">
    <property type="match status" value="1"/>
</dbReference>
<name>A0ABV8HTH1_9ACTN</name>
<sequence>MPERDADAPSAAHPPSAGGLPGYARLLLALSRLRLTPQQVTEVRELASRQDLDWGAFLDAAARHKVLPLVGRHVHRYRLDRREESTDGFPYPWLFASAYLGNRQRNQALSDEFGRLFDDLAAAGIRYAVRKGFALAEHLHHDPAARRINDLDLLLDRADAARADDLLKRHGYSQGQLAADGDRIEPFSQATHMFWRMKLSNQLPYRKPGNRQDIPDFNVDLCHSIFQRNADIDAPVGDLLSRAVPAVICGADSWMLDPEDCLLDLCSHLYKEATSTTFIREGMDLQLSKFLDVALLAESFGPDTWQAFAARVERSRASAIAYYTLHFTALLHPEAVPAGILARLRPADIGYLEQFGALEGTTAEWSQDFIGRLFDTGRSSSGGAAGHTGPGQAVLSASYHA</sequence>
<feature type="region of interest" description="Disordered" evidence="1">
    <location>
        <begin position="381"/>
        <end position="401"/>
    </location>
</feature>
<dbReference type="Proteomes" id="UP001595765">
    <property type="component" value="Unassembled WGS sequence"/>
</dbReference>
<evidence type="ECO:0000256" key="1">
    <source>
        <dbReference type="SAM" id="MobiDB-lite"/>
    </source>
</evidence>
<organism evidence="2 3">
    <name type="scientific">Streptomyces polygonati</name>
    <dbReference type="NCBI Taxonomy" id="1617087"/>
    <lineage>
        <taxon>Bacteria</taxon>
        <taxon>Bacillati</taxon>
        <taxon>Actinomycetota</taxon>
        <taxon>Actinomycetes</taxon>
        <taxon>Kitasatosporales</taxon>
        <taxon>Streptomycetaceae</taxon>
        <taxon>Streptomyces</taxon>
    </lineage>
</organism>
<reference evidence="3" key="1">
    <citation type="journal article" date="2019" name="Int. J. Syst. Evol. Microbiol.">
        <title>The Global Catalogue of Microorganisms (GCM) 10K type strain sequencing project: providing services to taxonomists for standard genome sequencing and annotation.</title>
        <authorList>
            <consortium name="The Broad Institute Genomics Platform"/>
            <consortium name="The Broad Institute Genome Sequencing Center for Infectious Disease"/>
            <person name="Wu L."/>
            <person name="Ma J."/>
        </authorList>
    </citation>
    <scope>NUCLEOTIDE SEQUENCE [LARGE SCALE GENOMIC DNA]</scope>
    <source>
        <strain evidence="3">CGMCC 4.7237</strain>
    </source>
</reference>
<dbReference type="EMBL" id="JBHSBB010000026">
    <property type="protein sequence ID" value="MFC4035374.1"/>
    <property type="molecule type" value="Genomic_DNA"/>
</dbReference>
<protein>
    <submittedName>
        <fullName evidence="2">Nucleotidyltransferase family protein</fullName>
    </submittedName>
</protein>
<keyword evidence="3" id="KW-1185">Reference proteome</keyword>
<evidence type="ECO:0000313" key="2">
    <source>
        <dbReference type="EMBL" id="MFC4035374.1"/>
    </source>
</evidence>
<dbReference type="Pfam" id="PF14907">
    <property type="entry name" value="NTP_transf_5"/>
    <property type="match status" value="1"/>
</dbReference>
<gene>
    <name evidence="2" type="ORF">ACFO3J_28465</name>
</gene>
<dbReference type="InterPro" id="IPR039498">
    <property type="entry name" value="NTP_transf_5"/>
</dbReference>
<accession>A0ABV8HTH1</accession>